<proteinExistence type="predicted"/>
<gene>
    <name evidence="1" type="ORF">S01H4_29556</name>
</gene>
<accession>X1C9Z8</accession>
<comment type="caution">
    <text evidence="1">The sequence shown here is derived from an EMBL/GenBank/DDBJ whole genome shotgun (WGS) entry which is preliminary data.</text>
</comment>
<reference evidence="1" key="1">
    <citation type="journal article" date="2014" name="Front. Microbiol.">
        <title>High frequency of phylogenetically diverse reductive dehalogenase-homologous genes in deep subseafloor sedimentary metagenomes.</title>
        <authorList>
            <person name="Kawai M."/>
            <person name="Futagami T."/>
            <person name="Toyoda A."/>
            <person name="Takaki Y."/>
            <person name="Nishi S."/>
            <person name="Hori S."/>
            <person name="Arai W."/>
            <person name="Tsubouchi T."/>
            <person name="Morono Y."/>
            <person name="Uchiyama I."/>
            <person name="Ito T."/>
            <person name="Fujiyama A."/>
            <person name="Inagaki F."/>
            <person name="Takami H."/>
        </authorList>
    </citation>
    <scope>NUCLEOTIDE SEQUENCE</scope>
    <source>
        <strain evidence="1">Expedition CK06-06</strain>
    </source>
</reference>
<organism evidence="1">
    <name type="scientific">marine sediment metagenome</name>
    <dbReference type="NCBI Taxonomy" id="412755"/>
    <lineage>
        <taxon>unclassified sequences</taxon>
        <taxon>metagenomes</taxon>
        <taxon>ecological metagenomes</taxon>
    </lineage>
</organism>
<dbReference type="EMBL" id="BART01015181">
    <property type="protein sequence ID" value="GAG81181.1"/>
    <property type="molecule type" value="Genomic_DNA"/>
</dbReference>
<name>X1C9Z8_9ZZZZ</name>
<protein>
    <submittedName>
        <fullName evidence="1">Uncharacterized protein</fullName>
    </submittedName>
</protein>
<evidence type="ECO:0000313" key="1">
    <source>
        <dbReference type="EMBL" id="GAG81181.1"/>
    </source>
</evidence>
<sequence length="81" mass="9455">MRDVCVTIRNTILDKYYKEYNSILCKDVQRKYFGKAWDLTSDEMSHEFLGVTHGCTIMQTAMWATEIIIDEFEKGNVKLPA</sequence>
<dbReference type="AlphaFoldDB" id="X1C9Z8"/>